<keyword evidence="5 6" id="KW-0460">Magnesium</keyword>
<comment type="caution">
    <text evidence="8">The sequence shown here is derived from an EMBL/GenBank/DDBJ whole genome shotgun (WGS) entry which is preliminary data.</text>
</comment>
<dbReference type="InterPro" id="IPR022907">
    <property type="entry name" value="VapC_family"/>
</dbReference>
<dbReference type="InterPro" id="IPR044153">
    <property type="entry name" value="PIN_Pae0151-like"/>
</dbReference>
<dbReference type="GO" id="GO:0090729">
    <property type="term" value="F:toxin activity"/>
    <property type="evidence" value="ECO:0007669"/>
    <property type="project" value="UniProtKB-KW"/>
</dbReference>
<comment type="cofactor">
    <cofactor evidence="6">
        <name>Mg(2+)</name>
        <dbReference type="ChEBI" id="CHEBI:18420"/>
    </cofactor>
</comment>
<protein>
    <recommendedName>
        <fullName evidence="6">Ribonuclease VapC</fullName>
        <shortName evidence="6">RNase VapC</shortName>
        <ecNumber evidence="6">3.1.-.-</ecNumber>
    </recommendedName>
    <alternativeName>
        <fullName evidence="6">Toxin VapC</fullName>
    </alternativeName>
</protein>
<dbReference type="EMBL" id="SFCA01000270">
    <property type="protein sequence ID" value="TRT42701.1"/>
    <property type="molecule type" value="Genomic_DNA"/>
</dbReference>
<evidence type="ECO:0000256" key="3">
    <source>
        <dbReference type="ARBA" id="ARBA00022723"/>
    </source>
</evidence>
<evidence type="ECO:0000256" key="2">
    <source>
        <dbReference type="ARBA" id="ARBA00022722"/>
    </source>
</evidence>
<comment type="function">
    <text evidence="6">Toxic component of a toxin-antitoxin (TA) system. An RNase.</text>
</comment>
<dbReference type="InterPro" id="IPR002716">
    <property type="entry name" value="PIN_dom"/>
</dbReference>
<accession>A0A551X1S6</accession>
<feature type="binding site" evidence="6">
    <location>
        <position position="106"/>
    </location>
    <ligand>
        <name>Mg(2+)</name>
        <dbReference type="ChEBI" id="CHEBI:18420"/>
    </ligand>
</feature>
<keyword evidence="1 6" id="KW-1277">Toxin-antitoxin system</keyword>
<dbReference type="Gene3D" id="3.40.50.1010">
    <property type="entry name" value="5'-nuclease"/>
    <property type="match status" value="1"/>
</dbReference>
<feature type="binding site" evidence="6">
    <location>
        <position position="10"/>
    </location>
    <ligand>
        <name>Mg(2+)</name>
        <dbReference type="ChEBI" id="CHEBI:18420"/>
    </ligand>
</feature>
<dbReference type="PANTHER" id="PTHR35901">
    <property type="entry name" value="RIBONUCLEASE VAPC3"/>
    <property type="match status" value="1"/>
</dbReference>
<dbReference type="PANTHER" id="PTHR35901:SF1">
    <property type="entry name" value="EXONUCLEASE VAPC9"/>
    <property type="match status" value="1"/>
</dbReference>
<proteinExistence type="inferred from homology"/>
<dbReference type="GO" id="GO:0016787">
    <property type="term" value="F:hydrolase activity"/>
    <property type="evidence" value="ECO:0007669"/>
    <property type="project" value="UniProtKB-KW"/>
</dbReference>
<organism evidence="8 9">
    <name type="scientific">Microcystis aeruginosa Ma_QC_C_20070703_M131</name>
    <dbReference type="NCBI Taxonomy" id="2486263"/>
    <lineage>
        <taxon>Bacteria</taxon>
        <taxon>Bacillati</taxon>
        <taxon>Cyanobacteriota</taxon>
        <taxon>Cyanophyceae</taxon>
        <taxon>Oscillatoriophycideae</taxon>
        <taxon>Chroococcales</taxon>
        <taxon>Microcystaceae</taxon>
        <taxon>Microcystis</taxon>
    </lineage>
</organism>
<dbReference type="CDD" id="cd09873">
    <property type="entry name" value="PIN_Pae0151-like"/>
    <property type="match status" value="1"/>
</dbReference>
<evidence type="ECO:0000313" key="8">
    <source>
        <dbReference type="EMBL" id="TRT42701.1"/>
    </source>
</evidence>
<dbReference type="GO" id="GO:0004540">
    <property type="term" value="F:RNA nuclease activity"/>
    <property type="evidence" value="ECO:0007669"/>
    <property type="project" value="InterPro"/>
</dbReference>
<evidence type="ECO:0000256" key="1">
    <source>
        <dbReference type="ARBA" id="ARBA00022649"/>
    </source>
</evidence>
<name>A0A551X1S6_MICAE</name>
<gene>
    <name evidence="6" type="primary">vapC</name>
    <name evidence="8" type="ORF">EWV85_24505</name>
</gene>
<evidence type="ECO:0000256" key="6">
    <source>
        <dbReference type="HAMAP-Rule" id="MF_00265"/>
    </source>
</evidence>
<dbReference type="InterPro" id="IPR029060">
    <property type="entry name" value="PIN-like_dom_sf"/>
</dbReference>
<sequence length="147" mass="16704">MTTAFRCVVDASVAIKQFIRDPLSEKTIELFALLVEPETEFLVPDLFYIEMANILWKYLRAGQLTARQVQEALTFLEGYPLWVFSTVPLMREAVNLGIAYNLTAYDGSYVALAKRLDAPLLTLDRKLFEALATSSLAVFWFDDFPIP</sequence>
<dbReference type="SUPFAM" id="SSF88723">
    <property type="entry name" value="PIN domain-like"/>
    <property type="match status" value="1"/>
</dbReference>
<dbReference type="EC" id="3.1.-.-" evidence="6"/>
<dbReference type="GO" id="GO:0000287">
    <property type="term" value="F:magnesium ion binding"/>
    <property type="evidence" value="ECO:0007669"/>
    <property type="project" value="UniProtKB-UniRule"/>
</dbReference>
<dbReference type="AlphaFoldDB" id="A0A551X1S6"/>
<evidence type="ECO:0000256" key="5">
    <source>
        <dbReference type="ARBA" id="ARBA00022842"/>
    </source>
</evidence>
<feature type="domain" description="PIN" evidence="7">
    <location>
        <begin position="8"/>
        <end position="129"/>
    </location>
</feature>
<keyword evidence="3 6" id="KW-0479">Metal-binding</keyword>
<keyword evidence="4 6" id="KW-0378">Hydrolase</keyword>
<dbReference type="HAMAP" id="MF_00265">
    <property type="entry name" value="VapC_Nob1"/>
    <property type="match status" value="1"/>
</dbReference>
<keyword evidence="6" id="KW-0800">Toxin</keyword>
<evidence type="ECO:0000313" key="9">
    <source>
        <dbReference type="Proteomes" id="UP000316443"/>
    </source>
</evidence>
<keyword evidence="2 6" id="KW-0540">Nuclease</keyword>
<reference evidence="8 9" key="1">
    <citation type="submission" date="2019-01" db="EMBL/GenBank/DDBJ databases">
        <title>Coherence of Microcystis species and biogeography revealed through population genomics.</title>
        <authorList>
            <person name="Perez-Carrascal O.M."/>
            <person name="Terrat Y."/>
            <person name="Giani A."/>
            <person name="Fortin N."/>
            <person name="Tromas N."/>
            <person name="Shapiro B.J."/>
        </authorList>
    </citation>
    <scope>NUCLEOTIDE SEQUENCE [LARGE SCALE GENOMIC DNA]</scope>
    <source>
        <strain evidence="8">Ma_QC_C_20070703_M131</strain>
    </source>
</reference>
<evidence type="ECO:0000256" key="4">
    <source>
        <dbReference type="ARBA" id="ARBA00022801"/>
    </source>
</evidence>
<dbReference type="InterPro" id="IPR051619">
    <property type="entry name" value="TypeII_TA_RNase_PINc/VapC"/>
</dbReference>
<comment type="similarity">
    <text evidence="6">Belongs to the PINc/VapC protein family.</text>
</comment>
<dbReference type="Pfam" id="PF01850">
    <property type="entry name" value="PIN"/>
    <property type="match status" value="1"/>
</dbReference>
<dbReference type="Proteomes" id="UP000316443">
    <property type="component" value="Unassembled WGS sequence"/>
</dbReference>
<evidence type="ECO:0000259" key="7">
    <source>
        <dbReference type="Pfam" id="PF01850"/>
    </source>
</evidence>